<feature type="repeat" description="WD" evidence="3">
    <location>
        <begin position="67"/>
        <end position="103"/>
    </location>
</feature>
<sequence>MVDTQLIAHDKEVYDIAWGGVGVFASVSADGSIRRWFGLGGISTIIMDSKKVVVLDIRFPTLPVVELQRHQASVNAIAWAPHSSCHIRTVGDDSQALIWDLSSMGQPVEGGWIRFWRVLRVLRLNSCSGRLRNRIGLPLLFRRSCSLRVDL</sequence>
<keyword evidence="1 3" id="KW-0853">WD repeat</keyword>
<gene>
    <name evidence="4" type="ORF">HanXRQr2_Chr11g0505331</name>
</gene>
<dbReference type="InterPro" id="IPR015943">
    <property type="entry name" value="WD40/YVTN_repeat-like_dom_sf"/>
</dbReference>
<evidence type="ECO:0000256" key="3">
    <source>
        <dbReference type="PROSITE-ProRule" id="PRU00221"/>
    </source>
</evidence>
<dbReference type="InterPro" id="IPR036322">
    <property type="entry name" value="WD40_repeat_dom_sf"/>
</dbReference>
<evidence type="ECO:0000256" key="1">
    <source>
        <dbReference type="ARBA" id="ARBA00022574"/>
    </source>
</evidence>
<evidence type="ECO:0000313" key="5">
    <source>
        <dbReference type="Proteomes" id="UP000215914"/>
    </source>
</evidence>
<keyword evidence="5" id="KW-1185">Reference proteome</keyword>
<accession>A0A9K3HR59</accession>
<dbReference type="SMART" id="SM00320">
    <property type="entry name" value="WD40"/>
    <property type="match status" value="2"/>
</dbReference>
<dbReference type="SUPFAM" id="SSF50978">
    <property type="entry name" value="WD40 repeat-like"/>
    <property type="match status" value="1"/>
</dbReference>
<comment type="caution">
    <text evidence="4">The sequence shown here is derived from an EMBL/GenBank/DDBJ whole genome shotgun (WGS) entry which is preliminary data.</text>
</comment>
<proteinExistence type="predicted"/>
<dbReference type="AlphaFoldDB" id="A0A9K3HR59"/>
<reference evidence="4" key="2">
    <citation type="submission" date="2020-06" db="EMBL/GenBank/DDBJ databases">
        <title>Helianthus annuus Genome sequencing and assembly Release 2.</title>
        <authorList>
            <person name="Gouzy J."/>
            <person name="Langlade N."/>
            <person name="Munos S."/>
        </authorList>
    </citation>
    <scope>NUCLEOTIDE SEQUENCE</scope>
    <source>
        <tissue evidence="4">Leaves</tissue>
    </source>
</reference>
<organism evidence="4 5">
    <name type="scientific">Helianthus annuus</name>
    <name type="common">Common sunflower</name>
    <dbReference type="NCBI Taxonomy" id="4232"/>
    <lineage>
        <taxon>Eukaryota</taxon>
        <taxon>Viridiplantae</taxon>
        <taxon>Streptophyta</taxon>
        <taxon>Embryophyta</taxon>
        <taxon>Tracheophyta</taxon>
        <taxon>Spermatophyta</taxon>
        <taxon>Magnoliopsida</taxon>
        <taxon>eudicotyledons</taxon>
        <taxon>Gunneridae</taxon>
        <taxon>Pentapetalae</taxon>
        <taxon>asterids</taxon>
        <taxon>campanulids</taxon>
        <taxon>Asterales</taxon>
        <taxon>Asteraceae</taxon>
        <taxon>Asteroideae</taxon>
        <taxon>Heliantheae alliance</taxon>
        <taxon>Heliantheae</taxon>
        <taxon>Helianthus</taxon>
    </lineage>
</organism>
<dbReference type="EMBL" id="MNCJ02000326">
    <property type="protein sequence ID" value="KAF5783213.1"/>
    <property type="molecule type" value="Genomic_DNA"/>
</dbReference>
<evidence type="ECO:0000256" key="2">
    <source>
        <dbReference type="ARBA" id="ARBA00022737"/>
    </source>
</evidence>
<dbReference type="Gene3D" id="2.130.10.10">
    <property type="entry name" value="YVTN repeat-like/Quinoprotein amine dehydrogenase"/>
    <property type="match status" value="1"/>
</dbReference>
<dbReference type="Proteomes" id="UP000215914">
    <property type="component" value="Unassembled WGS sequence"/>
</dbReference>
<protein>
    <submittedName>
        <fullName evidence="4">Transcription factor WD40-like family</fullName>
    </submittedName>
</protein>
<dbReference type="InterPro" id="IPR001680">
    <property type="entry name" value="WD40_rpt"/>
</dbReference>
<keyword evidence="2" id="KW-0677">Repeat</keyword>
<dbReference type="Pfam" id="PF00400">
    <property type="entry name" value="WD40"/>
    <property type="match status" value="2"/>
</dbReference>
<dbReference type="PROSITE" id="PS50082">
    <property type="entry name" value="WD_REPEATS_2"/>
    <property type="match status" value="1"/>
</dbReference>
<dbReference type="PROSITE" id="PS50294">
    <property type="entry name" value="WD_REPEATS_REGION"/>
    <property type="match status" value="1"/>
</dbReference>
<name>A0A9K3HR59_HELAN</name>
<dbReference type="PANTHER" id="PTHR19919">
    <property type="entry name" value="WD REPEAT CONTAINING PROTEIN"/>
    <property type="match status" value="1"/>
</dbReference>
<evidence type="ECO:0000313" key="4">
    <source>
        <dbReference type="EMBL" id="KAF5783213.1"/>
    </source>
</evidence>
<dbReference type="InterPro" id="IPR045159">
    <property type="entry name" value="DCAF7-like"/>
</dbReference>
<dbReference type="Gramene" id="mRNA:HanXRQr2_Chr11g0505331">
    <property type="protein sequence ID" value="mRNA:HanXRQr2_Chr11g0505331"/>
    <property type="gene ID" value="HanXRQr2_Chr11g0505331"/>
</dbReference>
<reference evidence="4" key="1">
    <citation type="journal article" date="2017" name="Nature">
        <title>The sunflower genome provides insights into oil metabolism, flowering and Asterid evolution.</title>
        <authorList>
            <person name="Badouin H."/>
            <person name="Gouzy J."/>
            <person name="Grassa C.J."/>
            <person name="Murat F."/>
            <person name="Staton S.E."/>
            <person name="Cottret L."/>
            <person name="Lelandais-Briere C."/>
            <person name="Owens G.L."/>
            <person name="Carrere S."/>
            <person name="Mayjonade B."/>
            <person name="Legrand L."/>
            <person name="Gill N."/>
            <person name="Kane N.C."/>
            <person name="Bowers J.E."/>
            <person name="Hubner S."/>
            <person name="Bellec A."/>
            <person name="Berard A."/>
            <person name="Berges H."/>
            <person name="Blanchet N."/>
            <person name="Boniface M.C."/>
            <person name="Brunel D."/>
            <person name="Catrice O."/>
            <person name="Chaidir N."/>
            <person name="Claudel C."/>
            <person name="Donnadieu C."/>
            <person name="Faraut T."/>
            <person name="Fievet G."/>
            <person name="Helmstetter N."/>
            <person name="King M."/>
            <person name="Knapp S.J."/>
            <person name="Lai Z."/>
            <person name="Le Paslier M.C."/>
            <person name="Lippi Y."/>
            <person name="Lorenzon L."/>
            <person name="Mandel J.R."/>
            <person name="Marage G."/>
            <person name="Marchand G."/>
            <person name="Marquand E."/>
            <person name="Bret-Mestries E."/>
            <person name="Morien E."/>
            <person name="Nambeesan S."/>
            <person name="Nguyen T."/>
            <person name="Pegot-Espagnet P."/>
            <person name="Pouilly N."/>
            <person name="Raftis F."/>
            <person name="Sallet E."/>
            <person name="Schiex T."/>
            <person name="Thomas J."/>
            <person name="Vandecasteele C."/>
            <person name="Vares D."/>
            <person name="Vear F."/>
            <person name="Vautrin S."/>
            <person name="Crespi M."/>
            <person name="Mangin B."/>
            <person name="Burke J.M."/>
            <person name="Salse J."/>
            <person name="Munos S."/>
            <person name="Vincourt P."/>
            <person name="Rieseberg L.H."/>
            <person name="Langlade N.B."/>
        </authorList>
    </citation>
    <scope>NUCLEOTIDE SEQUENCE</scope>
    <source>
        <tissue evidence="4">Leaves</tissue>
    </source>
</reference>